<protein>
    <submittedName>
        <fullName evidence="1">Uncharacterized protein</fullName>
    </submittedName>
</protein>
<organism evidence="1 2">
    <name type="scientific">Flavobacterium anhuiense</name>
    <dbReference type="NCBI Taxonomy" id="459526"/>
    <lineage>
        <taxon>Bacteria</taxon>
        <taxon>Pseudomonadati</taxon>
        <taxon>Bacteroidota</taxon>
        <taxon>Flavobacteriia</taxon>
        <taxon>Flavobacteriales</taxon>
        <taxon>Flavobacteriaceae</taxon>
        <taxon>Flavobacterium</taxon>
    </lineage>
</organism>
<reference evidence="1 2" key="1">
    <citation type="submission" date="2016-10" db="EMBL/GenBank/DDBJ databases">
        <authorList>
            <person name="Varghese N."/>
            <person name="Submissions S."/>
        </authorList>
    </citation>
    <scope>NUCLEOTIDE SEQUENCE [LARGE SCALE GENOMIC DNA]</scope>
    <source>
        <strain evidence="1 2">CGMCC 1.6859</strain>
    </source>
</reference>
<dbReference type="RefSeq" id="WP_091134943.1">
    <property type="nucleotide sequence ID" value="NZ_FMVC01000007.1"/>
</dbReference>
<evidence type="ECO:0000313" key="1">
    <source>
        <dbReference type="EMBL" id="SCY90655.1"/>
    </source>
</evidence>
<accession>A0ABY0M1E1</accession>
<keyword evidence="2" id="KW-1185">Reference proteome</keyword>
<evidence type="ECO:0000313" key="2">
    <source>
        <dbReference type="Proteomes" id="UP000199307"/>
    </source>
</evidence>
<dbReference type="EMBL" id="FMVC01000007">
    <property type="protein sequence ID" value="SCY90655.1"/>
    <property type="molecule type" value="Genomic_DNA"/>
</dbReference>
<name>A0ABY0M1E1_9FLAO</name>
<gene>
    <name evidence="1" type="ORF">SAMN02927916_3956</name>
</gene>
<proteinExistence type="predicted"/>
<dbReference type="Proteomes" id="UP000199307">
    <property type="component" value="Unassembled WGS sequence"/>
</dbReference>
<sequence>MLTENETAQLLDTIMSIPGMNEQVKIDLKISRKNVLLLSHVIERGLLESDGSPSVLLRRTAEENISELRQLSADCLSRAGLTEFNEKLSALGTEEKR</sequence>
<comment type="caution">
    <text evidence="1">The sequence shown here is derived from an EMBL/GenBank/DDBJ whole genome shotgun (WGS) entry which is preliminary data.</text>
</comment>